<dbReference type="OrthoDB" id="5782264at2"/>
<dbReference type="RefSeq" id="WP_077244202.1">
    <property type="nucleotide sequence ID" value="NZ_MUZR01000022.1"/>
</dbReference>
<evidence type="ECO:0000313" key="2">
    <source>
        <dbReference type="Proteomes" id="UP000189177"/>
    </source>
</evidence>
<dbReference type="AlphaFoldDB" id="A0A1V2ZYI3"/>
<sequence length="173" mass="18925">MPPSNIVEGPRVATWHCPSCRESVPRLLPNGSANRVTLPPERTMLPDDDIRAACERVQGLRAPEVCYACDQAFQELLGTLVRPPAEEGDARGEPGLNDTGVVGALVPLAERGTQLLIFNVIAGELRCTEIEYLTDFDPDRLTYPGSRGAIAPRIWELYERHLAELHAGSDSPL</sequence>
<accession>A0A1V2ZYI3</accession>
<dbReference type="STRING" id="252474.B1A74_07085"/>
<dbReference type="Proteomes" id="UP000189177">
    <property type="component" value="Unassembled WGS sequence"/>
</dbReference>
<comment type="caution">
    <text evidence="1">The sequence shown here is derived from an EMBL/GenBank/DDBJ whole genome shotgun (WGS) entry which is preliminary data.</text>
</comment>
<protein>
    <submittedName>
        <fullName evidence="1">Uncharacterized protein</fullName>
    </submittedName>
</protein>
<organism evidence="1 2">
    <name type="scientific">Thioalkalivibrio halophilus</name>
    <dbReference type="NCBI Taxonomy" id="252474"/>
    <lineage>
        <taxon>Bacteria</taxon>
        <taxon>Pseudomonadati</taxon>
        <taxon>Pseudomonadota</taxon>
        <taxon>Gammaproteobacteria</taxon>
        <taxon>Chromatiales</taxon>
        <taxon>Ectothiorhodospiraceae</taxon>
        <taxon>Thioalkalivibrio</taxon>
    </lineage>
</organism>
<proteinExistence type="predicted"/>
<evidence type="ECO:0000313" key="1">
    <source>
        <dbReference type="EMBL" id="OOC10170.1"/>
    </source>
</evidence>
<keyword evidence="2" id="KW-1185">Reference proteome</keyword>
<gene>
    <name evidence="1" type="ORF">B1A74_07085</name>
</gene>
<name>A0A1V2ZYI3_9GAMM</name>
<reference evidence="1 2" key="1">
    <citation type="submission" date="2017-02" db="EMBL/GenBank/DDBJ databases">
        <title>Genomic diversity within the haloalkaliphilic genus Thioalkalivibrio.</title>
        <authorList>
            <person name="Ahn A.-C."/>
            <person name="Meier-Kolthoff J."/>
            <person name="Overmars L."/>
            <person name="Richter M."/>
            <person name="Woyke T."/>
            <person name="Sorokin D.Y."/>
            <person name="Muyzer G."/>
        </authorList>
    </citation>
    <scope>NUCLEOTIDE SEQUENCE [LARGE SCALE GENOMIC DNA]</scope>
    <source>
        <strain evidence="1 2">HL17</strain>
    </source>
</reference>
<dbReference type="EMBL" id="MUZR01000022">
    <property type="protein sequence ID" value="OOC10170.1"/>
    <property type="molecule type" value="Genomic_DNA"/>
</dbReference>